<comment type="caution">
    <text evidence="2">The sequence shown here is derived from an EMBL/GenBank/DDBJ whole genome shotgun (WGS) entry which is preliminary data.</text>
</comment>
<sequence>MPTYVKGIALDWEKCAKVLGVDESSGLVDRLIGKILDAIDRSRFPDCTACRPNGDPFTVISFGYDAFSEDRKEIEGIPTPSYFTKNQDQWDLVASAPELLELSFKAALDSTHSTEFRQPPKPQAQSKRPSSASTAKQISSRRSDGGTTQAQAQAQNAVSRSAVRTGASGVGAARQVASDATAMTASKARPTKVTGAQPAGVLKPRWK</sequence>
<accession>A0AAW0CHA6</accession>
<feature type="region of interest" description="Disordered" evidence="1">
    <location>
        <begin position="111"/>
        <end position="207"/>
    </location>
</feature>
<reference evidence="2 3" key="1">
    <citation type="submission" date="2024-01" db="EMBL/GenBank/DDBJ databases">
        <title>A draft genome for a cacao thread blight-causing isolate of Paramarasmius palmivorus.</title>
        <authorList>
            <person name="Baruah I.K."/>
            <person name="Bukari Y."/>
            <person name="Amoako-Attah I."/>
            <person name="Meinhardt L.W."/>
            <person name="Bailey B.A."/>
            <person name="Cohen S.P."/>
        </authorList>
    </citation>
    <scope>NUCLEOTIDE SEQUENCE [LARGE SCALE GENOMIC DNA]</scope>
    <source>
        <strain evidence="2 3">GH-12</strain>
    </source>
</reference>
<protein>
    <submittedName>
        <fullName evidence="2">Uncharacterized protein</fullName>
    </submittedName>
</protein>
<name>A0AAW0CHA6_9AGAR</name>
<keyword evidence="3" id="KW-1185">Reference proteome</keyword>
<proteinExistence type="predicted"/>
<evidence type="ECO:0000313" key="2">
    <source>
        <dbReference type="EMBL" id="KAK7039168.1"/>
    </source>
</evidence>
<dbReference type="AlphaFoldDB" id="A0AAW0CHA6"/>
<feature type="compositionally biased region" description="Polar residues" evidence="1">
    <location>
        <begin position="123"/>
        <end position="148"/>
    </location>
</feature>
<dbReference type="Proteomes" id="UP001383192">
    <property type="component" value="Unassembled WGS sequence"/>
</dbReference>
<evidence type="ECO:0000313" key="3">
    <source>
        <dbReference type="Proteomes" id="UP001383192"/>
    </source>
</evidence>
<gene>
    <name evidence="2" type="ORF">VNI00_010072</name>
</gene>
<evidence type="ECO:0000256" key="1">
    <source>
        <dbReference type="SAM" id="MobiDB-lite"/>
    </source>
</evidence>
<organism evidence="2 3">
    <name type="scientific">Paramarasmius palmivorus</name>
    <dbReference type="NCBI Taxonomy" id="297713"/>
    <lineage>
        <taxon>Eukaryota</taxon>
        <taxon>Fungi</taxon>
        <taxon>Dikarya</taxon>
        <taxon>Basidiomycota</taxon>
        <taxon>Agaricomycotina</taxon>
        <taxon>Agaricomycetes</taxon>
        <taxon>Agaricomycetidae</taxon>
        <taxon>Agaricales</taxon>
        <taxon>Marasmiineae</taxon>
        <taxon>Marasmiaceae</taxon>
        <taxon>Paramarasmius</taxon>
    </lineage>
</organism>
<dbReference type="EMBL" id="JAYKXP010000039">
    <property type="protein sequence ID" value="KAK7039168.1"/>
    <property type="molecule type" value="Genomic_DNA"/>
</dbReference>